<dbReference type="InterPro" id="IPR000515">
    <property type="entry name" value="MetI-like"/>
</dbReference>
<evidence type="ECO:0000256" key="7">
    <source>
        <dbReference type="RuleBase" id="RU363032"/>
    </source>
</evidence>
<evidence type="ECO:0000256" key="4">
    <source>
        <dbReference type="ARBA" id="ARBA00022692"/>
    </source>
</evidence>
<dbReference type="SUPFAM" id="SSF161098">
    <property type="entry name" value="MetI-like"/>
    <property type="match status" value="1"/>
</dbReference>
<dbReference type="GO" id="GO:0055085">
    <property type="term" value="P:transmembrane transport"/>
    <property type="evidence" value="ECO:0007669"/>
    <property type="project" value="InterPro"/>
</dbReference>
<sequence>MEIIKENKFQQQEEVVLEEKKSFFKRIFLAKDEEKNKFNSISKPANIALNILFGALAAMCIIPFIFVIIISFTSEQSLQMNGYKFWPEEWSLNAYKYIFGAGGTGPQIFKAYGITILVTISGTLLGLVIMTSFAYALSRKNFAYRKFFTKLIFIPMLFSGGMVASYLVNTRFLGIKNTLWALILPICVSSFHIIILRTFFKTTVPDAIVESAKIDGASELTVFTRIVLPISLPAIATIGLFLTLGFWNDWFNAMLYIDRSALVPLQYLLIKIEGTMEFLANNAAMLGTDGVSVANNLPKDTAKMAIVVITTLPIVFAYPFFQKYFVSGLTVGAVKE</sequence>
<dbReference type="InterPro" id="IPR035906">
    <property type="entry name" value="MetI-like_sf"/>
</dbReference>
<dbReference type="GeneID" id="60057755"/>
<dbReference type="OrthoDB" id="157184at2"/>
<dbReference type="CDD" id="cd06261">
    <property type="entry name" value="TM_PBP2"/>
    <property type="match status" value="1"/>
</dbReference>
<evidence type="ECO:0000256" key="3">
    <source>
        <dbReference type="ARBA" id="ARBA00022475"/>
    </source>
</evidence>
<dbReference type="PROSITE" id="PS50928">
    <property type="entry name" value="ABC_TM1"/>
    <property type="match status" value="1"/>
</dbReference>
<evidence type="ECO:0000313" key="9">
    <source>
        <dbReference type="Proteomes" id="UP000487649"/>
    </source>
</evidence>
<dbReference type="RefSeq" id="WP_006783982.1">
    <property type="nucleotide sequence ID" value="NZ_CABJBH010000001.1"/>
</dbReference>
<reference evidence="8 9" key="1">
    <citation type="journal article" date="2019" name="Nat. Med.">
        <title>A library of human gut bacterial isolates paired with longitudinal multiomics data enables mechanistic microbiome research.</title>
        <authorList>
            <person name="Poyet M."/>
            <person name="Groussin M."/>
            <person name="Gibbons S.M."/>
            <person name="Avila-Pacheco J."/>
            <person name="Jiang X."/>
            <person name="Kearney S.M."/>
            <person name="Perrotta A.R."/>
            <person name="Berdy B."/>
            <person name="Zhao S."/>
            <person name="Lieberman T.D."/>
            <person name="Swanson P.K."/>
            <person name="Smith M."/>
            <person name="Roesemann S."/>
            <person name="Alexander J.E."/>
            <person name="Rich S.A."/>
            <person name="Livny J."/>
            <person name="Vlamakis H."/>
            <person name="Clish C."/>
            <person name="Bullock K."/>
            <person name="Deik A."/>
            <person name="Scott J."/>
            <person name="Pierce K.A."/>
            <person name="Xavier R.J."/>
            <person name="Alm E.J."/>
        </authorList>
    </citation>
    <scope>NUCLEOTIDE SEQUENCE [LARGE SCALE GENOMIC DNA]</scope>
    <source>
        <strain evidence="8 9">BIOML-A198</strain>
    </source>
</reference>
<evidence type="ECO:0000256" key="1">
    <source>
        <dbReference type="ARBA" id="ARBA00004651"/>
    </source>
</evidence>
<dbReference type="PANTHER" id="PTHR43744">
    <property type="entry name" value="ABC TRANSPORTER PERMEASE PROTEIN MG189-RELATED-RELATED"/>
    <property type="match status" value="1"/>
</dbReference>
<feature type="transmembrane region" description="Helical" evidence="7">
    <location>
        <begin position="47"/>
        <end position="72"/>
    </location>
</feature>
<dbReference type="EMBL" id="WMQE01000030">
    <property type="protein sequence ID" value="MTK22134.1"/>
    <property type="molecule type" value="Genomic_DNA"/>
</dbReference>
<evidence type="ECO:0000256" key="2">
    <source>
        <dbReference type="ARBA" id="ARBA00022448"/>
    </source>
</evidence>
<organism evidence="8 9">
    <name type="scientific">Turicibacter sanguinis</name>
    <dbReference type="NCBI Taxonomy" id="154288"/>
    <lineage>
        <taxon>Bacteria</taxon>
        <taxon>Bacillati</taxon>
        <taxon>Bacillota</taxon>
        <taxon>Erysipelotrichia</taxon>
        <taxon>Erysipelotrichales</taxon>
        <taxon>Turicibacteraceae</taxon>
        <taxon>Turicibacter</taxon>
    </lineage>
</organism>
<dbReference type="Proteomes" id="UP000487649">
    <property type="component" value="Unassembled WGS sequence"/>
</dbReference>
<dbReference type="PANTHER" id="PTHR43744:SF9">
    <property type="entry name" value="POLYGALACTURONAN_RHAMNOGALACTURONAN TRANSPORT SYSTEM PERMEASE PROTEIN YTCP"/>
    <property type="match status" value="1"/>
</dbReference>
<proteinExistence type="inferred from homology"/>
<keyword evidence="3" id="KW-1003">Cell membrane</keyword>
<comment type="similarity">
    <text evidence="7">Belongs to the binding-protein-dependent transport system permease family.</text>
</comment>
<gene>
    <name evidence="8" type="ORF">GMA92_12010</name>
</gene>
<keyword evidence="6 7" id="KW-0472">Membrane</keyword>
<protein>
    <submittedName>
        <fullName evidence="8">ABC transporter permease subunit</fullName>
    </submittedName>
</protein>
<evidence type="ECO:0000313" key="8">
    <source>
        <dbReference type="EMBL" id="MTK22134.1"/>
    </source>
</evidence>
<name>A0A173RBX9_9FIRM</name>
<keyword evidence="5 7" id="KW-1133">Transmembrane helix</keyword>
<dbReference type="GO" id="GO:0005886">
    <property type="term" value="C:plasma membrane"/>
    <property type="evidence" value="ECO:0007669"/>
    <property type="project" value="UniProtKB-SubCell"/>
</dbReference>
<accession>A0A173RBX9</accession>
<feature type="transmembrane region" description="Helical" evidence="7">
    <location>
        <begin position="179"/>
        <end position="200"/>
    </location>
</feature>
<dbReference type="Pfam" id="PF00528">
    <property type="entry name" value="BPD_transp_1"/>
    <property type="match status" value="1"/>
</dbReference>
<keyword evidence="2 7" id="KW-0813">Transport</keyword>
<feature type="transmembrane region" description="Helical" evidence="7">
    <location>
        <begin position="220"/>
        <end position="247"/>
    </location>
</feature>
<evidence type="ECO:0000256" key="6">
    <source>
        <dbReference type="ARBA" id="ARBA00023136"/>
    </source>
</evidence>
<comment type="subcellular location">
    <subcellularLocation>
        <location evidence="1 7">Cell membrane</location>
        <topology evidence="1 7">Multi-pass membrane protein</topology>
    </subcellularLocation>
</comment>
<dbReference type="AlphaFoldDB" id="A0A173RBX9"/>
<comment type="caution">
    <text evidence="8">The sequence shown here is derived from an EMBL/GenBank/DDBJ whole genome shotgun (WGS) entry which is preliminary data.</text>
</comment>
<feature type="transmembrane region" description="Helical" evidence="7">
    <location>
        <begin position="111"/>
        <end position="135"/>
    </location>
</feature>
<feature type="transmembrane region" description="Helical" evidence="7">
    <location>
        <begin position="147"/>
        <end position="167"/>
    </location>
</feature>
<feature type="transmembrane region" description="Helical" evidence="7">
    <location>
        <begin position="302"/>
        <end position="321"/>
    </location>
</feature>
<keyword evidence="4 7" id="KW-0812">Transmembrane</keyword>
<evidence type="ECO:0000256" key="5">
    <source>
        <dbReference type="ARBA" id="ARBA00022989"/>
    </source>
</evidence>
<dbReference type="Gene3D" id="1.10.3720.10">
    <property type="entry name" value="MetI-like"/>
    <property type="match status" value="1"/>
</dbReference>